<evidence type="ECO:0000256" key="2">
    <source>
        <dbReference type="SAM" id="SignalP"/>
    </source>
</evidence>
<dbReference type="AlphaFoldDB" id="A0A224Y456"/>
<name>A0A224Y456_9HEMI</name>
<protein>
    <recommendedName>
        <fullName evidence="4">Secreted protein</fullName>
    </recommendedName>
</protein>
<feature type="chain" id="PRO_5013053231" description="Secreted protein" evidence="2">
    <location>
        <begin position="16"/>
        <end position="82"/>
    </location>
</feature>
<organism evidence="3">
    <name type="scientific">Panstrongylus lignarius</name>
    <dbReference type="NCBI Taxonomy" id="156445"/>
    <lineage>
        <taxon>Eukaryota</taxon>
        <taxon>Metazoa</taxon>
        <taxon>Ecdysozoa</taxon>
        <taxon>Arthropoda</taxon>
        <taxon>Hexapoda</taxon>
        <taxon>Insecta</taxon>
        <taxon>Pterygota</taxon>
        <taxon>Neoptera</taxon>
        <taxon>Paraneoptera</taxon>
        <taxon>Hemiptera</taxon>
        <taxon>Heteroptera</taxon>
        <taxon>Panheteroptera</taxon>
        <taxon>Cimicomorpha</taxon>
        <taxon>Reduviidae</taxon>
        <taxon>Triatominae</taxon>
        <taxon>Panstrongylus</taxon>
    </lineage>
</organism>
<evidence type="ECO:0000256" key="1">
    <source>
        <dbReference type="SAM" id="Phobius"/>
    </source>
</evidence>
<evidence type="ECO:0008006" key="4">
    <source>
        <dbReference type="Google" id="ProtNLM"/>
    </source>
</evidence>
<feature type="signal peptide" evidence="2">
    <location>
        <begin position="1"/>
        <end position="15"/>
    </location>
</feature>
<keyword evidence="1" id="KW-0812">Transmembrane</keyword>
<reference evidence="3" key="1">
    <citation type="journal article" date="2018" name="PLoS Negl. Trop. Dis.">
        <title>An insight into the salivary gland and fat body transcriptome of Panstrongylus lignarius (Hemiptera: Heteroptera), the main vector of Chagas disease in Peru.</title>
        <authorList>
            <person name="Nevoa J.C."/>
            <person name="Mendes M.T."/>
            <person name="da Silva M.V."/>
            <person name="Soares S.C."/>
            <person name="Oliveira C.J.F."/>
            <person name="Ribeiro J.M.C."/>
        </authorList>
    </citation>
    <scope>NUCLEOTIDE SEQUENCE</scope>
</reference>
<accession>A0A224Y456</accession>
<keyword evidence="1" id="KW-1133">Transmembrane helix</keyword>
<sequence length="82" mass="9448">MSCLALLIIVNICYSLEQKNIQLRMNIASFFLSTVEAVTLQLLPNIPVTILMLLQNICLQQLMYLLSSLFLLYLMKIQLIEK</sequence>
<proteinExistence type="predicted"/>
<feature type="transmembrane region" description="Helical" evidence="1">
    <location>
        <begin position="50"/>
        <end position="74"/>
    </location>
</feature>
<dbReference type="EMBL" id="GFTR01000953">
    <property type="protein sequence ID" value="JAW15473.1"/>
    <property type="molecule type" value="Transcribed_RNA"/>
</dbReference>
<evidence type="ECO:0000313" key="3">
    <source>
        <dbReference type="EMBL" id="JAW15473.1"/>
    </source>
</evidence>
<keyword evidence="1" id="KW-0472">Membrane</keyword>
<keyword evidence="2" id="KW-0732">Signal</keyword>